<name>A0A1I4BAI9_9GAMM</name>
<dbReference type="SMART" id="SM00530">
    <property type="entry name" value="HTH_XRE"/>
    <property type="match status" value="1"/>
</dbReference>
<proteinExistence type="predicted"/>
<dbReference type="PROSITE" id="PS50943">
    <property type="entry name" value="HTH_CROC1"/>
    <property type="match status" value="1"/>
</dbReference>
<dbReference type="RefSeq" id="WP_008207462.1">
    <property type="nucleotide sequence ID" value="NZ_FOSR01000005.1"/>
</dbReference>
<organism evidence="2 3">
    <name type="scientific">Rhodanobacter glycinis</name>
    <dbReference type="NCBI Taxonomy" id="582702"/>
    <lineage>
        <taxon>Bacteria</taxon>
        <taxon>Pseudomonadati</taxon>
        <taxon>Pseudomonadota</taxon>
        <taxon>Gammaproteobacteria</taxon>
        <taxon>Lysobacterales</taxon>
        <taxon>Rhodanobacteraceae</taxon>
        <taxon>Rhodanobacter</taxon>
    </lineage>
</organism>
<dbReference type="InterPro" id="IPR001387">
    <property type="entry name" value="Cro/C1-type_HTH"/>
</dbReference>
<evidence type="ECO:0000313" key="3">
    <source>
        <dbReference type="Proteomes" id="UP000198725"/>
    </source>
</evidence>
<dbReference type="Pfam" id="PF01381">
    <property type="entry name" value="HTH_3"/>
    <property type="match status" value="1"/>
</dbReference>
<dbReference type="Gene3D" id="1.10.260.40">
    <property type="entry name" value="lambda repressor-like DNA-binding domains"/>
    <property type="match status" value="1"/>
</dbReference>
<feature type="domain" description="HTH cro/C1-type" evidence="1">
    <location>
        <begin position="13"/>
        <end position="67"/>
    </location>
</feature>
<dbReference type="InterPro" id="IPR010982">
    <property type="entry name" value="Lambda_DNA-bd_dom_sf"/>
</dbReference>
<evidence type="ECO:0000259" key="1">
    <source>
        <dbReference type="PROSITE" id="PS50943"/>
    </source>
</evidence>
<dbReference type="SUPFAM" id="SSF47413">
    <property type="entry name" value="lambda repressor-like DNA-binding domains"/>
    <property type="match status" value="1"/>
</dbReference>
<protein>
    <submittedName>
        <fullName evidence="2">Helix-turn-helix</fullName>
    </submittedName>
</protein>
<dbReference type="Proteomes" id="UP000198725">
    <property type="component" value="Unassembled WGS sequence"/>
</dbReference>
<sequence length="93" mass="10299">MEYDPRKLFGQHLARLRKTLGWSQEKLALESGLARSYVSGIERGVRNVALCNICLLAPTLQGNAGLFLSPISARIACRSCWFPYPDNATTFPA</sequence>
<dbReference type="CDD" id="cd00093">
    <property type="entry name" value="HTH_XRE"/>
    <property type="match status" value="1"/>
</dbReference>
<accession>A0A1I4BAI9</accession>
<evidence type="ECO:0000313" key="2">
    <source>
        <dbReference type="EMBL" id="SFK65818.1"/>
    </source>
</evidence>
<gene>
    <name evidence="2" type="ORF">SAMN05192579_10515</name>
</gene>
<dbReference type="EMBL" id="FOSR01000005">
    <property type="protein sequence ID" value="SFK65818.1"/>
    <property type="molecule type" value="Genomic_DNA"/>
</dbReference>
<keyword evidence="3" id="KW-1185">Reference proteome</keyword>
<reference evidence="3" key="1">
    <citation type="submission" date="2016-10" db="EMBL/GenBank/DDBJ databases">
        <authorList>
            <person name="Varghese N."/>
            <person name="Submissions S."/>
        </authorList>
    </citation>
    <scope>NUCLEOTIDE SEQUENCE [LARGE SCALE GENOMIC DNA]</scope>
    <source>
        <strain evidence="3">MO64</strain>
    </source>
</reference>
<dbReference type="GO" id="GO:0003677">
    <property type="term" value="F:DNA binding"/>
    <property type="evidence" value="ECO:0007669"/>
    <property type="project" value="InterPro"/>
</dbReference>
<dbReference type="AlphaFoldDB" id="A0A1I4BAI9"/>